<organism evidence="4 5">
    <name type="scientific">Paraglomus occultum</name>
    <dbReference type="NCBI Taxonomy" id="144539"/>
    <lineage>
        <taxon>Eukaryota</taxon>
        <taxon>Fungi</taxon>
        <taxon>Fungi incertae sedis</taxon>
        <taxon>Mucoromycota</taxon>
        <taxon>Glomeromycotina</taxon>
        <taxon>Glomeromycetes</taxon>
        <taxon>Paraglomerales</taxon>
        <taxon>Paraglomeraceae</taxon>
        <taxon>Paraglomus</taxon>
    </lineage>
</organism>
<feature type="region of interest" description="Disordered" evidence="1">
    <location>
        <begin position="897"/>
        <end position="937"/>
    </location>
</feature>
<dbReference type="SUPFAM" id="SSF48452">
    <property type="entry name" value="TPR-like"/>
    <property type="match status" value="1"/>
</dbReference>
<dbReference type="OrthoDB" id="69928at2759"/>
<gene>
    <name evidence="4" type="ORF">POCULU_LOCUS7339</name>
</gene>
<evidence type="ECO:0000259" key="2">
    <source>
        <dbReference type="Pfam" id="PF10373"/>
    </source>
</evidence>
<dbReference type="PANTHER" id="PTHR15696">
    <property type="entry name" value="SMG-7 SUPPRESSOR WITH MORPHOLOGICAL EFFECT ON GENITALIA PROTEIN 7"/>
    <property type="match status" value="1"/>
</dbReference>
<proteinExistence type="predicted"/>
<feature type="compositionally biased region" description="Basic and acidic residues" evidence="1">
    <location>
        <begin position="131"/>
        <end position="153"/>
    </location>
</feature>
<evidence type="ECO:0000259" key="3">
    <source>
        <dbReference type="Pfam" id="PF10374"/>
    </source>
</evidence>
<feature type="compositionally biased region" description="Acidic residues" evidence="1">
    <location>
        <begin position="192"/>
        <end position="204"/>
    </location>
</feature>
<feature type="domain" description="Telomerase activating protein Est1-like N-terminal" evidence="3">
    <location>
        <begin position="599"/>
        <end position="727"/>
    </location>
</feature>
<dbReference type="InterPro" id="IPR019458">
    <property type="entry name" value="Est1-like_N"/>
</dbReference>
<dbReference type="Pfam" id="PF10374">
    <property type="entry name" value="EST1"/>
    <property type="match status" value="1"/>
</dbReference>
<sequence length="1130" mass="130951">MATQEHINWFLSQKNSQLHPARFYEKFKYSYTQKAEAEREYATMVCHFVNYNDRRVKTNATELIRRLSLMLNDLESDHYWQTVREKTVETEMQYDKLIHRASTFKRVYEEHKIYGECINKRARQMLNDSPCPDHRSITTESEKIETDSEKSLAESEPQSESIKTDSEKSDSATESEPQPESIKTDSEKSDSDDYEDDYDSDDYDYNDKRIDEDLEKEQPLPLHSTPSTNIDWENVMTMVETARKSIPKCKQMYHPLWYYIIDHTGQHTPTNSLLKDYLQDMQSEIRTRIVMKTQELDENETRFLCRIIESDNYDTVCPTDDKERIIKECFISILKYIRRNASQRMSETEYTSRTLMPLLDATVETNPDLVISYGEQSLASSAYRRNQTRNPQLRARMGYKTDIRINFSGLFGGAEVAVGEVSGGVPKCSASKQWRDKMKVSWELRDIWFYISSKFQDVDTSAVVFWGFQDIGFELKFYALVPYKRLFHLVLINTVRKPSSKYDLHNLQSVLNALLTFKKNVEGTIAHLVKLEKSQTRRDVAWHEASDLERELKKQDYQRRQLKNVNEIEQETEFICNCLKDVYEDMILSDLQLASEHGIEERLWRHVFYSYIEELRIQLRKNKQPQSHEYQMAYLELSRYLDMGTGFYHTLVNTIKISEGINLNTIGIDLLLSTFASSASQTSPNTSRKRSSSKACTAYSSRKQLAAECIQRCLIYLGDLARYRECIADVEGNKKWEFAKRFYLTAARVFLDNGKAQGQLAVLAAYSENDLDIIYWDTFSLAMKQPSLIAEDNLQNFYTQFAMRSPEMVLSDSETDYILGALDGVDALVKLYLRTKFVERLLSLGGTFYQFIYACSIKILQETIGTSVLSSPMVTKLIFINIYTLWDFRRQSLRSNSAKRSSRDSKYLTSPTNKEGRYVTKPTGREGNNLVGSSTSANASNTDGHIKTLQQAAFAVGFALCLRASYAHVKAEREKGSPEDDVAQMFITTVTSFLKSLATFLAHPLVSQSSLLSLSSRDSKILLTKRPITEDIEFLGTAPLRPVQEGLDWSVYTEAYNGEEYKSEEEDEVRIARVIGFARRVAEIKTIEIFTYNEQTRMFTFLDEETKKRERQRLLKIMAEQRLREQVTSR</sequence>
<dbReference type="InterPro" id="IPR018834">
    <property type="entry name" value="DNA/RNA-bd_Est1-type"/>
</dbReference>
<feature type="domain" description="DNA/RNA-binding" evidence="2">
    <location>
        <begin position="739"/>
        <end position="1041"/>
    </location>
</feature>
<reference evidence="4" key="1">
    <citation type="submission" date="2021-06" db="EMBL/GenBank/DDBJ databases">
        <authorList>
            <person name="Kallberg Y."/>
            <person name="Tangrot J."/>
            <person name="Rosling A."/>
        </authorList>
    </citation>
    <scope>NUCLEOTIDE SEQUENCE</scope>
    <source>
        <strain evidence="4">IA702</strain>
    </source>
</reference>
<dbReference type="EMBL" id="CAJVPJ010001631">
    <property type="protein sequence ID" value="CAG8598453.1"/>
    <property type="molecule type" value="Genomic_DNA"/>
</dbReference>
<feature type="region of interest" description="Disordered" evidence="1">
    <location>
        <begin position="126"/>
        <end position="206"/>
    </location>
</feature>
<dbReference type="Pfam" id="PF10373">
    <property type="entry name" value="EST1_DNA_bind"/>
    <property type="match status" value="1"/>
</dbReference>
<comment type="caution">
    <text evidence="4">The sequence shown here is derived from an EMBL/GenBank/DDBJ whole genome shotgun (WGS) entry which is preliminary data.</text>
</comment>
<dbReference type="GO" id="GO:0000184">
    <property type="term" value="P:nuclear-transcribed mRNA catabolic process, nonsense-mediated decay"/>
    <property type="evidence" value="ECO:0007669"/>
    <property type="project" value="TreeGrafter"/>
</dbReference>
<feature type="compositionally biased region" description="Basic and acidic residues" evidence="1">
    <location>
        <begin position="182"/>
        <end position="191"/>
    </location>
</feature>
<dbReference type="GO" id="GO:0005697">
    <property type="term" value="C:telomerase holoenzyme complex"/>
    <property type="evidence" value="ECO:0007669"/>
    <property type="project" value="TreeGrafter"/>
</dbReference>
<dbReference type="PANTHER" id="PTHR15696:SF0">
    <property type="entry name" value="TELOMERASE-BINDING PROTEIN EST1A"/>
    <property type="match status" value="1"/>
</dbReference>
<name>A0A9N9CC92_9GLOM</name>
<dbReference type="AlphaFoldDB" id="A0A9N9CC92"/>
<accession>A0A9N9CC92</accession>
<feature type="compositionally biased region" description="Basic and acidic residues" evidence="1">
    <location>
        <begin position="162"/>
        <end position="171"/>
    </location>
</feature>
<keyword evidence="5" id="KW-1185">Reference proteome</keyword>
<dbReference type="GO" id="GO:0042162">
    <property type="term" value="F:telomeric DNA binding"/>
    <property type="evidence" value="ECO:0007669"/>
    <property type="project" value="TreeGrafter"/>
</dbReference>
<dbReference type="InterPro" id="IPR011990">
    <property type="entry name" value="TPR-like_helical_dom_sf"/>
</dbReference>
<evidence type="ECO:0000313" key="5">
    <source>
        <dbReference type="Proteomes" id="UP000789572"/>
    </source>
</evidence>
<dbReference type="Gene3D" id="1.25.40.10">
    <property type="entry name" value="Tetratricopeptide repeat domain"/>
    <property type="match status" value="1"/>
</dbReference>
<dbReference type="InterPro" id="IPR045153">
    <property type="entry name" value="Est1/Ebs1-like"/>
</dbReference>
<dbReference type="GO" id="GO:0070034">
    <property type="term" value="F:telomerase RNA binding"/>
    <property type="evidence" value="ECO:0007669"/>
    <property type="project" value="TreeGrafter"/>
</dbReference>
<protein>
    <submittedName>
        <fullName evidence="4">5748_t:CDS:1</fullName>
    </submittedName>
</protein>
<dbReference type="Proteomes" id="UP000789572">
    <property type="component" value="Unassembled WGS sequence"/>
</dbReference>
<evidence type="ECO:0000256" key="1">
    <source>
        <dbReference type="SAM" id="MobiDB-lite"/>
    </source>
</evidence>
<evidence type="ECO:0000313" key="4">
    <source>
        <dbReference type="EMBL" id="CAG8598453.1"/>
    </source>
</evidence>